<evidence type="ECO:0000313" key="7">
    <source>
        <dbReference type="EMBL" id="KNC78412.1"/>
    </source>
</evidence>
<feature type="compositionally biased region" description="Basic and acidic residues" evidence="5">
    <location>
        <begin position="162"/>
        <end position="171"/>
    </location>
</feature>
<protein>
    <recommendedName>
        <fullName evidence="6">PHD-type domain-containing protein</fullName>
    </recommendedName>
</protein>
<dbReference type="InterPro" id="IPR001965">
    <property type="entry name" value="Znf_PHD"/>
</dbReference>
<dbReference type="STRING" id="667725.A0A0L0FNL6"/>
<feature type="region of interest" description="Disordered" evidence="5">
    <location>
        <begin position="337"/>
        <end position="389"/>
    </location>
</feature>
<dbReference type="PROSITE" id="PS01359">
    <property type="entry name" value="ZF_PHD_1"/>
    <property type="match status" value="1"/>
</dbReference>
<feature type="region of interest" description="Disordered" evidence="5">
    <location>
        <begin position="522"/>
        <end position="562"/>
    </location>
</feature>
<evidence type="ECO:0000256" key="2">
    <source>
        <dbReference type="ARBA" id="ARBA00022771"/>
    </source>
</evidence>
<keyword evidence="1" id="KW-0479">Metal-binding</keyword>
<dbReference type="GO" id="GO:0008270">
    <property type="term" value="F:zinc ion binding"/>
    <property type="evidence" value="ECO:0007669"/>
    <property type="project" value="UniProtKB-KW"/>
</dbReference>
<evidence type="ECO:0000256" key="3">
    <source>
        <dbReference type="ARBA" id="ARBA00022833"/>
    </source>
</evidence>
<dbReference type="EMBL" id="KQ242494">
    <property type="protein sequence ID" value="KNC78412.1"/>
    <property type="molecule type" value="Genomic_DNA"/>
</dbReference>
<dbReference type="InterPro" id="IPR019786">
    <property type="entry name" value="Zinc_finger_PHD-type_CS"/>
</dbReference>
<dbReference type="InterPro" id="IPR011011">
    <property type="entry name" value="Znf_FYVE_PHD"/>
</dbReference>
<reference evidence="7 8" key="1">
    <citation type="submission" date="2011-02" db="EMBL/GenBank/DDBJ databases">
        <title>The Genome Sequence of Sphaeroforma arctica JP610.</title>
        <authorList>
            <consortium name="The Broad Institute Genome Sequencing Platform"/>
            <person name="Russ C."/>
            <person name="Cuomo C."/>
            <person name="Young S.K."/>
            <person name="Zeng Q."/>
            <person name="Gargeya S."/>
            <person name="Alvarado L."/>
            <person name="Berlin A."/>
            <person name="Chapman S.B."/>
            <person name="Chen Z."/>
            <person name="Freedman E."/>
            <person name="Gellesch M."/>
            <person name="Goldberg J."/>
            <person name="Griggs A."/>
            <person name="Gujja S."/>
            <person name="Heilman E."/>
            <person name="Heiman D."/>
            <person name="Howarth C."/>
            <person name="Mehta T."/>
            <person name="Neiman D."/>
            <person name="Pearson M."/>
            <person name="Roberts A."/>
            <person name="Saif S."/>
            <person name="Shea T."/>
            <person name="Shenoy N."/>
            <person name="Sisk P."/>
            <person name="Stolte C."/>
            <person name="Sykes S."/>
            <person name="White J."/>
            <person name="Yandava C."/>
            <person name="Burger G."/>
            <person name="Gray M.W."/>
            <person name="Holland P.W.H."/>
            <person name="King N."/>
            <person name="Lang F.B.F."/>
            <person name="Roger A.J."/>
            <person name="Ruiz-Trillo I."/>
            <person name="Haas B."/>
            <person name="Nusbaum C."/>
            <person name="Birren B."/>
        </authorList>
    </citation>
    <scope>NUCLEOTIDE SEQUENCE [LARGE SCALE GENOMIC DNA]</scope>
    <source>
        <strain evidence="7 8">JP610</strain>
    </source>
</reference>
<feature type="region of interest" description="Disordered" evidence="5">
    <location>
        <begin position="102"/>
        <end position="319"/>
    </location>
</feature>
<feature type="compositionally biased region" description="Basic and acidic residues" evidence="5">
    <location>
        <begin position="115"/>
        <end position="127"/>
    </location>
</feature>
<dbReference type="GeneID" id="25909662"/>
<dbReference type="eggNOG" id="KOG2747">
    <property type="taxonomic scope" value="Eukaryota"/>
</dbReference>
<accession>A0A0L0FNL6</accession>
<keyword evidence="2 4" id="KW-0863">Zinc-finger</keyword>
<keyword evidence="3" id="KW-0862">Zinc</keyword>
<evidence type="ECO:0000256" key="5">
    <source>
        <dbReference type="SAM" id="MobiDB-lite"/>
    </source>
</evidence>
<name>A0A0L0FNL6_9EUKA</name>
<evidence type="ECO:0000313" key="8">
    <source>
        <dbReference type="Proteomes" id="UP000054560"/>
    </source>
</evidence>
<feature type="domain" description="PHD-type" evidence="6">
    <location>
        <begin position="460"/>
        <end position="514"/>
    </location>
</feature>
<dbReference type="PROSITE" id="PS50016">
    <property type="entry name" value="ZF_PHD_2"/>
    <property type="match status" value="1"/>
</dbReference>
<dbReference type="SUPFAM" id="SSF57903">
    <property type="entry name" value="FYVE/PHD zinc finger"/>
    <property type="match status" value="2"/>
</dbReference>
<feature type="compositionally biased region" description="Basic and acidic residues" evidence="5">
    <location>
        <begin position="248"/>
        <end position="272"/>
    </location>
</feature>
<feature type="region of interest" description="Disordered" evidence="5">
    <location>
        <begin position="59"/>
        <end position="83"/>
    </location>
</feature>
<dbReference type="InterPro" id="IPR019787">
    <property type="entry name" value="Znf_PHD-finger"/>
</dbReference>
<sequence length="684" mass="73989">MLLKSRYIWCDNSCCTVLRFAVVNYLSQASDWKVHCLVCPTVPEESRLAAAREAKEANEASRLVRNGGTPISHTKHENMSVSSRLSEKTDIVQYYTANNQAATWNGGDGDGSQHTVHERDVSTDNRSKARRTRQRSDALFDVKDQKRRYTKYGTWQHGSARGVRDAQEQRRGGLQRRARGPGKMPDLQTGMKKGRSHGERKYVGHRKPSMKKDASLRTDGGSSRGTADSRGKRARAAEYQYKPNGKRVGGESRAKPDRSTAPRSKELDRWKGPVEGAQAMKRKSIGQPNQTGAASSETNRQARGSKKRARMDEPMEAAPNHELLAIDAFVAAHRKRKGAEGAASDRAGDGVTQTGGMGASSSSELEPGSEPEAEFTSGGGSEVSESEANAELEMQTLPVKDATPKCTLCGDPDNSHVEGGMEYLFVCATPSCKNAGHGACYDFSGQLVDNLYRSTAPWYCNFCKRCTKCGSMEERGMLLCECCDTGTHMACCNPPLTTPPSEFEDWICKLCREHGPGAGIGLYDNEGFRSTPTQPQPQPQPQSSHQVQAATGVSGWTGKSGRMGASLLKNRSTGDVRVSGVAVANRRVQRRTVPSGLRDMAAKLYTPQNISMAGNPHSQADTVTLSTPTAHASARGSMGETTTPIDAGRSKVVGINGQPIMPKGLTNSPFAILRPVVKQSSTTA</sequence>
<dbReference type="Pfam" id="PF00628">
    <property type="entry name" value="PHD"/>
    <property type="match status" value="1"/>
</dbReference>
<evidence type="ECO:0000259" key="6">
    <source>
        <dbReference type="PROSITE" id="PS50016"/>
    </source>
</evidence>
<dbReference type="SMART" id="SM00249">
    <property type="entry name" value="PHD"/>
    <property type="match status" value="2"/>
</dbReference>
<keyword evidence="8" id="KW-1185">Reference proteome</keyword>
<dbReference type="OrthoDB" id="787137at2759"/>
<dbReference type="InterPro" id="IPR013083">
    <property type="entry name" value="Znf_RING/FYVE/PHD"/>
</dbReference>
<organism evidence="7 8">
    <name type="scientific">Sphaeroforma arctica JP610</name>
    <dbReference type="NCBI Taxonomy" id="667725"/>
    <lineage>
        <taxon>Eukaryota</taxon>
        <taxon>Ichthyosporea</taxon>
        <taxon>Ichthyophonida</taxon>
        <taxon>Sphaeroforma</taxon>
    </lineage>
</organism>
<dbReference type="RefSeq" id="XP_014152314.1">
    <property type="nucleotide sequence ID" value="XM_014296839.1"/>
</dbReference>
<evidence type="ECO:0000256" key="4">
    <source>
        <dbReference type="PROSITE-ProRule" id="PRU00146"/>
    </source>
</evidence>
<feature type="compositionally biased region" description="Basic and acidic residues" evidence="5">
    <location>
        <begin position="134"/>
        <end position="144"/>
    </location>
</feature>
<feature type="compositionally biased region" description="Polar residues" evidence="5">
    <location>
        <begin position="286"/>
        <end position="302"/>
    </location>
</feature>
<dbReference type="Proteomes" id="UP000054560">
    <property type="component" value="Unassembled WGS sequence"/>
</dbReference>
<proteinExistence type="predicted"/>
<gene>
    <name evidence="7" type="ORF">SARC_09158</name>
</gene>
<dbReference type="AlphaFoldDB" id="A0A0L0FNL6"/>
<evidence type="ECO:0000256" key="1">
    <source>
        <dbReference type="ARBA" id="ARBA00022723"/>
    </source>
</evidence>
<dbReference type="Gene3D" id="3.30.40.10">
    <property type="entry name" value="Zinc/RING finger domain, C3HC4 (zinc finger)"/>
    <property type="match status" value="1"/>
</dbReference>